<dbReference type="PRINTS" id="PR00598">
    <property type="entry name" value="HTHMARR"/>
</dbReference>
<evidence type="ECO:0000259" key="1">
    <source>
        <dbReference type="PROSITE" id="PS50995"/>
    </source>
</evidence>
<dbReference type="GO" id="GO:0003677">
    <property type="term" value="F:DNA binding"/>
    <property type="evidence" value="ECO:0007669"/>
    <property type="project" value="UniProtKB-KW"/>
</dbReference>
<dbReference type="Gene3D" id="1.10.10.10">
    <property type="entry name" value="Winged helix-like DNA-binding domain superfamily/Winged helix DNA-binding domain"/>
    <property type="match status" value="1"/>
</dbReference>
<dbReference type="InterPro" id="IPR039422">
    <property type="entry name" value="MarR/SlyA-like"/>
</dbReference>
<dbReference type="SMART" id="SM00347">
    <property type="entry name" value="HTH_MARR"/>
    <property type="match status" value="1"/>
</dbReference>
<reference evidence="2 3" key="1">
    <citation type="submission" date="2023-04" db="EMBL/GenBank/DDBJ databases">
        <title>Forest soil microbial communities from Buena Vista Peninsula, Colon Province, Panama.</title>
        <authorList>
            <person name="Bouskill N."/>
        </authorList>
    </citation>
    <scope>NUCLEOTIDE SEQUENCE [LARGE SCALE GENOMIC DNA]</scope>
    <source>
        <strain evidence="2 3">GGS1</strain>
    </source>
</reference>
<organism evidence="2 3">
    <name type="scientific">Streptomyces pseudovenezuelae</name>
    <dbReference type="NCBI Taxonomy" id="67350"/>
    <lineage>
        <taxon>Bacteria</taxon>
        <taxon>Bacillati</taxon>
        <taxon>Actinomycetota</taxon>
        <taxon>Actinomycetes</taxon>
        <taxon>Kitasatosporales</taxon>
        <taxon>Streptomycetaceae</taxon>
        <taxon>Streptomyces</taxon>
        <taxon>Streptomyces aurantiacus group</taxon>
    </lineage>
</organism>
<gene>
    <name evidence="2" type="ORF">M2283_008797</name>
</gene>
<accession>A0ABT6LYS8</accession>
<dbReference type="PANTHER" id="PTHR33164:SF43">
    <property type="entry name" value="HTH-TYPE TRANSCRIPTIONAL REPRESSOR YETL"/>
    <property type="match status" value="1"/>
</dbReference>
<dbReference type="PANTHER" id="PTHR33164">
    <property type="entry name" value="TRANSCRIPTIONAL REGULATOR, MARR FAMILY"/>
    <property type="match status" value="1"/>
</dbReference>
<dbReference type="Pfam" id="PF12802">
    <property type="entry name" value="MarR_2"/>
    <property type="match status" value="1"/>
</dbReference>
<dbReference type="PROSITE" id="PS50995">
    <property type="entry name" value="HTH_MARR_2"/>
    <property type="match status" value="1"/>
</dbReference>
<evidence type="ECO:0000313" key="3">
    <source>
        <dbReference type="Proteomes" id="UP001160499"/>
    </source>
</evidence>
<dbReference type="InterPro" id="IPR000835">
    <property type="entry name" value="HTH_MarR-typ"/>
</dbReference>
<protein>
    <submittedName>
        <fullName evidence="2">DNA-binding MarR family transcriptional regulator</fullName>
    </submittedName>
</protein>
<feature type="domain" description="HTH marR-type" evidence="1">
    <location>
        <begin position="40"/>
        <end position="172"/>
    </location>
</feature>
<dbReference type="InterPro" id="IPR036388">
    <property type="entry name" value="WH-like_DNA-bd_sf"/>
</dbReference>
<keyword evidence="3" id="KW-1185">Reference proteome</keyword>
<dbReference type="EMBL" id="JARXVH010000023">
    <property type="protein sequence ID" value="MDH6221450.1"/>
    <property type="molecule type" value="Genomic_DNA"/>
</dbReference>
<comment type="caution">
    <text evidence="2">The sequence shown here is derived from an EMBL/GenBank/DDBJ whole genome shotgun (WGS) entry which is preliminary data.</text>
</comment>
<sequence>MCLSTQTIYLPLQSLQEQSLPVSKFWHSGEVNEQLLNDEDVTLFGLFVEAHACIKPLVNRDIGIPDTWFEVLLRLGRTPGHRMRMTDLADAVSFSSGGFTRLADRIEREGLIRREPDPRDRRAALAVLTEQGGEALNKALTAHVSHLRSHVTSVLSAEDRCHFARILRTLRDANQ</sequence>
<evidence type="ECO:0000313" key="2">
    <source>
        <dbReference type="EMBL" id="MDH6221450.1"/>
    </source>
</evidence>
<proteinExistence type="predicted"/>
<name>A0ABT6LYS8_9ACTN</name>
<dbReference type="InterPro" id="IPR036390">
    <property type="entry name" value="WH_DNA-bd_sf"/>
</dbReference>
<dbReference type="Proteomes" id="UP001160499">
    <property type="component" value="Unassembled WGS sequence"/>
</dbReference>
<dbReference type="SUPFAM" id="SSF46785">
    <property type="entry name" value="Winged helix' DNA-binding domain"/>
    <property type="match status" value="1"/>
</dbReference>
<keyword evidence="2" id="KW-0238">DNA-binding</keyword>